<dbReference type="GO" id="GO:0005634">
    <property type="term" value="C:nucleus"/>
    <property type="evidence" value="ECO:0007669"/>
    <property type="project" value="UniProtKB-SubCell"/>
</dbReference>
<evidence type="ECO:0000256" key="6">
    <source>
        <dbReference type="ARBA" id="ARBA00023242"/>
    </source>
</evidence>
<dbReference type="GO" id="GO:0016787">
    <property type="term" value="F:hydrolase activity"/>
    <property type="evidence" value="ECO:0007669"/>
    <property type="project" value="UniProtKB-KW"/>
</dbReference>
<dbReference type="EnsemblPlants" id="Kaladp0046s0248.1.v1.1">
    <property type="protein sequence ID" value="Kaladp0046s0248.1.v1.1"/>
    <property type="gene ID" value="Kaladp0046s0248.v1.1"/>
</dbReference>
<dbReference type="AlphaFoldDB" id="A0A7N0TWN7"/>
<evidence type="ECO:0000313" key="9">
    <source>
        <dbReference type="EnsemblPlants" id="Kaladp0046s0248.1.v1.1"/>
    </source>
</evidence>
<dbReference type="Gramene" id="Kaladp0046s0248.1.v1.1">
    <property type="protein sequence ID" value="Kaladp0046s0248.1.v1.1"/>
    <property type="gene ID" value="Kaladp0046s0248.v1.1"/>
</dbReference>
<dbReference type="InterPro" id="IPR041266">
    <property type="entry name" value="EDS1_EP"/>
</dbReference>
<evidence type="ECO:0000256" key="3">
    <source>
        <dbReference type="ARBA" id="ARBA00022490"/>
    </source>
</evidence>
<protein>
    <recommendedName>
        <fullName evidence="11">Lipase-like PAD4</fullName>
    </recommendedName>
</protein>
<sequence>MGFQPSSSSQFEASEMVASAIASAPILAECWSHCARVKSAGWTFVVDQSGPTSYVAFSSSNALGSHRLVRIDSVRSGVFEPLMECCGNEDEPVMVHEGMLGLFFNLYYDDPLFRNQMTAILSENKPIIFTGHSLGGAGIAALAALWLLSHLQSISSCLPVLCVTFGSPLMANRALSRAILRERWGGSFCHVVSKNDILPRLFLAPVVPPHLLDSLLHFWHFSTRAPGWIREEEKVELFRFVTKHTELAAIPESKAGNVFWPFGNYVFCCDEGAICVDNGRAVLMMLHALFTTSSPLSCIEDHMNYGHYIRKMASQAIYNRDTLAGAATDEISECSYDAGLKFTMQSSGLTGQESVVESVKDCLIVARRVGRTPNLNSADLAIKLAGQTPRRAEIEWYKALCDQSGDQLGYYDSFKRRSVSKRETRVNINRLMLAGFWDNVIRMLDENQLPHDFEKRAKWVNASQFYKLLVEPLDIAEYYRSGKHKSEGGGHYVKHGRPRRYLIFDKWWRRRTVNEKDTQNERTKFASLTQDTCFWANVEEAREWLDCILTENDSRKLDILWQKLIGFENYAARLIESKLVSKDVVAKNSSYIIWAADWIKFKSQFTQTHPQGQLP</sequence>
<dbReference type="Gene3D" id="3.40.50.1820">
    <property type="entry name" value="alpha/beta hydrolase"/>
    <property type="match status" value="1"/>
</dbReference>
<keyword evidence="3" id="KW-0963">Cytoplasm</keyword>
<feature type="domain" description="Fungal lipase-type" evidence="7">
    <location>
        <begin position="92"/>
        <end position="203"/>
    </location>
</feature>
<dbReference type="Pfam" id="PF18117">
    <property type="entry name" value="EDS1_EP"/>
    <property type="match status" value="1"/>
</dbReference>
<dbReference type="SUPFAM" id="SSF53474">
    <property type="entry name" value="alpha/beta-Hydrolases"/>
    <property type="match status" value="1"/>
</dbReference>
<dbReference type="InterPro" id="IPR002921">
    <property type="entry name" value="Fungal_lipase-type"/>
</dbReference>
<evidence type="ECO:0000256" key="2">
    <source>
        <dbReference type="ARBA" id="ARBA00004496"/>
    </source>
</evidence>
<keyword evidence="5" id="KW-0611">Plant defense</keyword>
<dbReference type="PANTHER" id="PTHR47413:SF2">
    <property type="entry name" value="LIPASE-LIKE PAD4"/>
    <property type="match status" value="1"/>
</dbReference>
<evidence type="ECO:0000259" key="8">
    <source>
        <dbReference type="Pfam" id="PF18117"/>
    </source>
</evidence>
<comment type="subcellular location">
    <subcellularLocation>
        <location evidence="2">Cytoplasm</location>
    </subcellularLocation>
    <subcellularLocation>
        <location evidence="1">Nucleus</location>
    </subcellularLocation>
</comment>
<evidence type="ECO:0000259" key="7">
    <source>
        <dbReference type="Pfam" id="PF01764"/>
    </source>
</evidence>
<proteinExistence type="predicted"/>
<keyword evidence="4" id="KW-0378">Hydrolase</keyword>
<dbReference type="Proteomes" id="UP000594263">
    <property type="component" value="Unplaced"/>
</dbReference>
<dbReference type="OMA" id="YKIFDKW"/>
<evidence type="ECO:0000256" key="5">
    <source>
        <dbReference type="ARBA" id="ARBA00022821"/>
    </source>
</evidence>
<keyword evidence="10" id="KW-1185">Reference proteome</keyword>
<evidence type="ECO:0008006" key="11">
    <source>
        <dbReference type="Google" id="ProtNLM"/>
    </source>
</evidence>
<evidence type="ECO:0000256" key="1">
    <source>
        <dbReference type="ARBA" id="ARBA00004123"/>
    </source>
</evidence>
<name>A0A7N0TWN7_KALFE</name>
<keyword evidence="6" id="KW-0539">Nucleus</keyword>
<feature type="domain" description="EDS1 EP" evidence="8">
    <location>
        <begin position="392"/>
        <end position="606"/>
    </location>
</feature>
<reference evidence="9" key="1">
    <citation type="submission" date="2021-01" db="UniProtKB">
        <authorList>
            <consortium name="EnsemblPlants"/>
        </authorList>
    </citation>
    <scope>IDENTIFICATION</scope>
</reference>
<dbReference type="GO" id="GO:0005737">
    <property type="term" value="C:cytoplasm"/>
    <property type="evidence" value="ECO:0007669"/>
    <property type="project" value="UniProtKB-SubCell"/>
</dbReference>
<accession>A0A7N0TWN7</accession>
<dbReference type="InterPro" id="IPR029058">
    <property type="entry name" value="AB_hydrolase_fold"/>
</dbReference>
<dbReference type="GO" id="GO:0006952">
    <property type="term" value="P:defense response"/>
    <property type="evidence" value="ECO:0007669"/>
    <property type="project" value="UniProtKB-KW"/>
</dbReference>
<evidence type="ECO:0000256" key="4">
    <source>
        <dbReference type="ARBA" id="ARBA00022801"/>
    </source>
</evidence>
<dbReference type="PANTHER" id="PTHR47413">
    <property type="entry name" value="LIPASE-LIKE PAD4"/>
    <property type="match status" value="1"/>
</dbReference>
<organism evidence="9 10">
    <name type="scientific">Kalanchoe fedtschenkoi</name>
    <name type="common">Lavender scallops</name>
    <name type="synonym">South American air plant</name>
    <dbReference type="NCBI Taxonomy" id="63787"/>
    <lineage>
        <taxon>Eukaryota</taxon>
        <taxon>Viridiplantae</taxon>
        <taxon>Streptophyta</taxon>
        <taxon>Embryophyta</taxon>
        <taxon>Tracheophyta</taxon>
        <taxon>Spermatophyta</taxon>
        <taxon>Magnoliopsida</taxon>
        <taxon>eudicotyledons</taxon>
        <taxon>Gunneridae</taxon>
        <taxon>Pentapetalae</taxon>
        <taxon>Saxifragales</taxon>
        <taxon>Crassulaceae</taxon>
        <taxon>Kalanchoe</taxon>
    </lineage>
</organism>
<evidence type="ECO:0000313" key="10">
    <source>
        <dbReference type="Proteomes" id="UP000594263"/>
    </source>
</evidence>
<dbReference type="GO" id="GO:0006629">
    <property type="term" value="P:lipid metabolic process"/>
    <property type="evidence" value="ECO:0007669"/>
    <property type="project" value="InterPro"/>
</dbReference>
<dbReference type="Pfam" id="PF01764">
    <property type="entry name" value="Lipase_3"/>
    <property type="match status" value="1"/>
</dbReference>